<name>A0A917S5B7_9BACL</name>
<gene>
    <name evidence="1" type="ORF">GCM10007968_23960</name>
</gene>
<dbReference type="Proteomes" id="UP000654670">
    <property type="component" value="Unassembled WGS sequence"/>
</dbReference>
<reference evidence="1" key="1">
    <citation type="journal article" date="2014" name="Int. J. Syst. Evol. Microbiol.">
        <title>Complete genome sequence of Corynebacterium casei LMG S-19264T (=DSM 44701T), isolated from a smear-ripened cheese.</title>
        <authorList>
            <consortium name="US DOE Joint Genome Institute (JGI-PGF)"/>
            <person name="Walter F."/>
            <person name="Albersmeier A."/>
            <person name="Kalinowski J."/>
            <person name="Ruckert C."/>
        </authorList>
    </citation>
    <scope>NUCLEOTIDE SEQUENCE</scope>
    <source>
        <strain evidence="1">JCM 15325</strain>
    </source>
</reference>
<organism evidence="1 2">
    <name type="scientific">Sporolactobacillus putidus</name>
    <dbReference type="NCBI Taxonomy" id="492735"/>
    <lineage>
        <taxon>Bacteria</taxon>
        <taxon>Bacillati</taxon>
        <taxon>Bacillota</taxon>
        <taxon>Bacilli</taxon>
        <taxon>Bacillales</taxon>
        <taxon>Sporolactobacillaceae</taxon>
        <taxon>Sporolactobacillus</taxon>
    </lineage>
</organism>
<protein>
    <submittedName>
        <fullName evidence="1">Uncharacterized protein</fullName>
    </submittedName>
</protein>
<dbReference type="EMBL" id="BMOK01000011">
    <property type="protein sequence ID" value="GGL59201.1"/>
    <property type="molecule type" value="Genomic_DNA"/>
</dbReference>
<accession>A0A917S5B7</accession>
<keyword evidence="2" id="KW-1185">Reference proteome</keyword>
<reference evidence="1" key="2">
    <citation type="submission" date="2020-09" db="EMBL/GenBank/DDBJ databases">
        <authorList>
            <person name="Sun Q."/>
            <person name="Ohkuma M."/>
        </authorList>
    </citation>
    <scope>NUCLEOTIDE SEQUENCE</scope>
    <source>
        <strain evidence="1">JCM 15325</strain>
    </source>
</reference>
<dbReference type="AlphaFoldDB" id="A0A917S5B7"/>
<comment type="caution">
    <text evidence="1">The sequence shown here is derived from an EMBL/GenBank/DDBJ whole genome shotgun (WGS) entry which is preliminary data.</text>
</comment>
<evidence type="ECO:0000313" key="1">
    <source>
        <dbReference type="EMBL" id="GGL59201.1"/>
    </source>
</evidence>
<sequence>MTAHIAALHDYYLIFGSEITNKGCRKFLRLDSGSSANYILKSMKLKFSGENRARVYYLDFEE</sequence>
<proteinExistence type="predicted"/>
<evidence type="ECO:0000313" key="2">
    <source>
        <dbReference type="Proteomes" id="UP000654670"/>
    </source>
</evidence>